<accession>A0A508TBC8</accession>
<evidence type="ECO:0000256" key="5">
    <source>
        <dbReference type="ARBA" id="ARBA00022989"/>
    </source>
</evidence>
<dbReference type="Proteomes" id="UP000328092">
    <property type="component" value="Unassembled WGS sequence"/>
</dbReference>
<reference evidence="9" key="1">
    <citation type="submission" date="2019-02" db="EMBL/GenBank/DDBJ databases">
        <authorList>
            <person name="Pothier F.J."/>
        </authorList>
    </citation>
    <scope>NUCLEOTIDE SEQUENCE</scope>
    <source>
        <strain evidence="9">CI-1B</strain>
    </source>
</reference>
<keyword evidence="5 7" id="KW-1133">Transmembrane helix</keyword>
<feature type="transmembrane region" description="Helical" evidence="7">
    <location>
        <begin position="312"/>
        <end position="332"/>
    </location>
</feature>
<dbReference type="OrthoDB" id="9783227at2"/>
<feature type="transmembrane region" description="Helical" evidence="7">
    <location>
        <begin position="61"/>
        <end position="82"/>
    </location>
</feature>
<dbReference type="EMBL" id="CAADFC020000013">
    <property type="protein sequence ID" value="VIO71551.1"/>
    <property type="molecule type" value="Genomic_DNA"/>
</dbReference>
<evidence type="ECO:0000256" key="2">
    <source>
        <dbReference type="ARBA" id="ARBA00022448"/>
    </source>
</evidence>
<keyword evidence="10" id="KW-1185">Reference proteome</keyword>
<name>A0A508TBC8_9BRAD</name>
<feature type="transmembrane region" description="Helical" evidence="7">
    <location>
        <begin position="159"/>
        <end position="181"/>
    </location>
</feature>
<dbReference type="InterPro" id="IPR011701">
    <property type="entry name" value="MFS"/>
</dbReference>
<feature type="transmembrane region" description="Helical" evidence="7">
    <location>
        <begin position="403"/>
        <end position="424"/>
    </location>
</feature>
<dbReference type="GO" id="GO:0005886">
    <property type="term" value="C:plasma membrane"/>
    <property type="evidence" value="ECO:0007669"/>
    <property type="project" value="UniProtKB-SubCell"/>
</dbReference>
<evidence type="ECO:0000256" key="4">
    <source>
        <dbReference type="ARBA" id="ARBA00022692"/>
    </source>
</evidence>
<evidence type="ECO:0000256" key="3">
    <source>
        <dbReference type="ARBA" id="ARBA00022475"/>
    </source>
</evidence>
<dbReference type="InterPro" id="IPR036259">
    <property type="entry name" value="MFS_trans_sf"/>
</dbReference>
<proteinExistence type="predicted"/>
<feature type="transmembrane region" description="Helical" evidence="7">
    <location>
        <begin position="338"/>
        <end position="364"/>
    </location>
</feature>
<dbReference type="InterPro" id="IPR005828">
    <property type="entry name" value="MFS_sugar_transport-like"/>
</dbReference>
<evidence type="ECO:0000256" key="7">
    <source>
        <dbReference type="SAM" id="Phobius"/>
    </source>
</evidence>
<dbReference type="GO" id="GO:0022857">
    <property type="term" value="F:transmembrane transporter activity"/>
    <property type="evidence" value="ECO:0007669"/>
    <property type="project" value="InterPro"/>
</dbReference>
<evidence type="ECO:0000256" key="6">
    <source>
        <dbReference type="ARBA" id="ARBA00023136"/>
    </source>
</evidence>
<evidence type="ECO:0000256" key="1">
    <source>
        <dbReference type="ARBA" id="ARBA00004651"/>
    </source>
</evidence>
<feature type="transmembrane region" description="Helical" evidence="7">
    <location>
        <begin position="193"/>
        <end position="212"/>
    </location>
</feature>
<keyword evidence="6 7" id="KW-0472">Membrane</keyword>
<sequence length="440" mass="46687">MSIDAVPSNAISGSASQRRKVVVSGFVGTVLEWYDFYIYGTAATVVFGVLFFPNLDPTSATLAAFAAYGIGFFLKPVGGVILSRFGDTIGRKKVLVLSLVMMGVATGLIGLLPTYADIGLMAPILLVLLRLVQSIGAGAEFGGAITMVAEFSGPRERGLLASLPALGVSLGILIGTAMFAVLSSMPREAFLQWGWRVPFLIGFTLAMVGIFMRAQVEESPAFAKLKQRNLIEQAPLSDLVRRQWRRLLIAAAARSADAVGGQLFNVFAISYCTVALKLPPSVGLTGVMLANLTGLAVIPLTGLLCDRFGRKPVYLTGLAFMAAFAFPFFWLANSREPWQIYLALILQYGVGVKIILATSGAYLAEIFDVRTRSSGVTLARTISDPLAGLTPLIATALLAATGAYWSVACFLLFFTLLAFAAVAVGPETQTADISEPGSSK</sequence>
<comment type="subcellular location">
    <subcellularLocation>
        <location evidence="1">Cell membrane</location>
        <topology evidence="1">Multi-pass membrane protein</topology>
    </subcellularLocation>
</comment>
<dbReference type="PANTHER" id="PTHR43045:SF1">
    <property type="entry name" value="SHIKIMATE TRANSPORTER"/>
    <property type="match status" value="1"/>
</dbReference>
<keyword evidence="4 7" id="KW-0812">Transmembrane</keyword>
<feature type="domain" description="Major facilitator superfamily (MFS) profile" evidence="8">
    <location>
        <begin position="21"/>
        <end position="429"/>
    </location>
</feature>
<evidence type="ECO:0000259" key="8">
    <source>
        <dbReference type="PROSITE" id="PS50850"/>
    </source>
</evidence>
<evidence type="ECO:0000313" key="9">
    <source>
        <dbReference type="EMBL" id="VIO71551.1"/>
    </source>
</evidence>
<keyword evidence="2" id="KW-0813">Transport</keyword>
<feature type="transmembrane region" description="Helical" evidence="7">
    <location>
        <begin position="247"/>
        <end position="276"/>
    </location>
</feature>
<dbReference type="Pfam" id="PF07690">
    <property type="entry name" value="MFS_1"/>
    <property type="match status" value="1"/>
</dbReference>
<dbReference type="Gene3D" id="1.20.1250.20">
    <property type="entry name" value="MFS general substrate transporter like domains"/>
    <property type="match status" value="2"/>
</dbReference>
<dbReference type="PROSITE" id="PS50850">
    <property type="entry name" value="MFS"/>
    <property type="match status" value="1"/>
</dbReference>
<keyword evidence="3" id="KW-1003">Cell membrane</keyword>
<dbReference type="InterPro" id="IPR020846">
    <property type="entry name" value="MFS_dom"/>
</dbReference>
<comment type="caution">
    <text evidence="9">The sequence shown here is derived from an EMBL/GenBank/DDBJ whole genome shotgun (WGS) entry which is preliminary data.</text>
</comment>
<dbReference type="PANTHER" id="PTHR43045">
    <property type="entry name" value="SHIKIMATE TRANSPORTER"/>
    <property type="match status" value="1"/>
</dbReference>
<feature type="transmembrane region" description="Helical" evidence="7">
    <location>
        <begin position="94"/>
        <end position="112"/>
    </location>
</feature>
<dbReference type="SUPFAM" id="SSF103473">
    <property type="entry name" value="MFS general substrate transporter"/>
    <property type="match status" value="1"/>
</dbReference>
<dbReference type="Pfam" id="PF00083">
    <property type="entry name" value="Sugar_tr"/>
    <property type="match status" value="1"/>
</dbReference>
<gene>
    <name evidence="9" type="primary">proP_4</name>
    <name evidence="9" type="ORF">CI1B_37350</name>
</gene>
<organism evidence="9 10">
    <name type="scientific">Bradyrhizobium ivorense</name>
    <dbReference type="NCBI Taxonomy" id="2511166"/>
    <lineage>
        <taxon>Bacteria</taxon>
        <taxon>Pseudomonadati</taxon>
        <taxon>Pseudomonadota</taxon>
        <taxon>Alphaproteobacteria</taxon>
        <taxon>Hyphomicrobiales</taxon>
        <taxon>Nitrobacteraceae</taxon>
        <taxon>Bradyrhizobium</taxon>
    </lineage>
</organism>
<feature type="transmembrane region" description="Helical" evidence="7">
    <location>
        <begin position="36"/>
        <end position="55"/>
    </location>
</feature>
<dbReference type="RefSeq" id="WP_139861023.1">
    <property type="nucleotide sequence ID" value="NZ_CAADFC020000013.1"/>
</dbReference>
<dbReference type="AlphaFoldDB" id="A0A508TBC8"/>
<evidence type="ECO:0000313" key="10">
    <source>
        <dbReference type="Proteomes" id="UP000328092"/>
    </source>
</evidence>
<protein>
    <submittedName>
        <fullName evidence="9">Proline/betaine transporter</fullName>
    </submittedName>
</protein>
<feature type="transmembrane region" description="Helical" evidence="7">
    <location>
        <begin position="282"/>
        <end position="305"/>
    </location>
</feature>